<protein>
    <submittedName>
        <fullName evidence="2">Uncharacterized protein</fullName>
    </submittedName>
</protein>
<evidence type="ECO:0000256" key="1">
    <source>
        <dbReference type="SAM" id="MobiDB-lite"/>
    </source>
</evidence>
<dbReference type="EMBL" id="BMAW01125201">
    <property type="protein sequence ID" value="GFU11350.1"/>
    <property type="molecule type" value="Genomic_DNA"/>
</dbReference>
<sequence length="115" mass="12957">MVASEENSRHGPVPERTGRGAFGYPVSPPGNQTSPHVTIVPQTGRKTSHHHCPCSVVQMTSLKCPRAVILQRRLRWWRVAHTSPNNGMRFVCCRRTNGVARAAQREFNGIMRMLR</sequence>
<name>A0A8X6UEM2_NEPPI</name>
<gene>
    <name evidence="2" type="ORF">NPIL_329191</name>
</gene>
<comment type="caution">
    <text evidence="2">The sequence shown here is derived from an EMBL/GenBank/DDBJ whole genome shotgun (WGS) entry which is preliminary data.</text>
</comment>
<evidence type="ECO:0000313" key="3">
    <source>
        <dbReference type="Proteomes" id="UP000887013"/>
    </source>
</evidence>
<evidence type="ECO:0000313" key="2">
    <source>
        <dbReference type="EMBL" id="GFU11350.1"/>
    </source>
</evidence>
<feature type="region of interest" description="Disordered" evidence="1">
    <location>
        <begin position="1"/>
        <end position="50"/>
    </location>
</feature>
<feature type="compositionally biased region" description="Polar residues" evidence="1">
    <location>
        <begin position="29"/>
        <end position="45"/>
    </location>
</feature>
<organism evidence="2 3">
    <name type="scientific">Nephila pilipes</name>
    <name type="common">Giant wood spider</name>
    <name type="synonym">Nephila maculata</name>
    <dbReference type="NCBI Taxonomy" id="299642"/>
    <lineage>
        <taxon>Eukaryota</taxon>
        <taxon>Metazoa</taxon>
        <taxon>Ecdysozoa</taxon>
        <taxon>Arthropoda</taxon>
        <taxon>Chelicerata</taxon>
        <taxon>Arachnida</taxon>
        <taxon>Araneae</taxon>
        <taxon>Araneomorphae</taxon>
        <taxon>Entelegynae</taxon>
        <taxon>Araneoidea</taxon>
        <taxon>Nephilidae</taxon>
        <taxon>Nephila</taxon>
    </lineage>
</organism>
<dbReference type="AlphaFoldDB" id="A0A8X6UEM2"/>
<reference evidence="2" key="1">
    <citation type="submission" date="2020-08" db="EMBL/GenBank/DDBJ databases">
        <title>Multicomponent nature underlies the extraordinary mechanical properties of spider dragline silk.</title>
        <authorList>
            <person name="Kono N."/>
            <person name="Nakamura H."/>
            <person name="Mori M."/>
            <person name="Yoshida Y."/>
            <person name="Ohtoshi R."/>
            <person name="Malay A.D."/>
            <person name="Moran D.A.P."/>
            <person name="Tomita M."/>
            <person name="Numata K."/>
            <person name="Arakawa K."/>
        </authorList>
    </citation>
    <scope>NUCLEOTIDE SEQUENCE</scope>
</reference>
<feature type="compositionally biased region" description="Basic and acidic residues" evidence="1">
    <location>
        <begin position="1"/>
        <end position="18"/>
    </location>
</feature>
<proteinExistence type="predicted"/>
<dbReference type="Proteomes" id="UP000887013">
    <property type="component" value="Unassembled WGS sequence"/>
</dbReference>
<accession>A0A8X6UEM2</accession>
<keyword evidence="3" id="KW-1185">Reference proteome</keyword>